<comment type="similarity">
    <text evidence="3">Belongs to the class I fructose-bisphosphate aldolase family.</text>
</comment>
<evidence type="ECO:0000313" key="7">
    <source>
        <dbReference type="EMBL" id="KAJ8908799.1"/>
    </source>
</evidence>
<name>A0AAV8V3D6_9RHOD</name>
<evidence type="ECO:0000256" key="5">
    <source>
        <dbReference type="ARBA" id="ARBA00023152"/>
    </source>
</evidence>
<evidence type="ECO:0000256" key="6">
    <source>
        <dbReference type="ARBA" id="ARBA00023239"/>
    </source>
</evidence>
<organism evidence="7 8">
    <name type="scientific">Rhodosorus marinus</name>
    <dbReference type="NCBI Taxonomy" id="101924"/>
    <lineage>
        <taxon>Eukaryota</taxon>
        <taxon>Rhodophyta</taxon>
        <taxon>Stylonematophyceae</taxon>
        <taxon>Stylonematales</taxon>
        <taxon>Stylonemataceae</taxon>
        <taxon>Rhodosorus</taxon>
    </lineage>
</organism>
<dbReference type="InterPro" id="IPR013785">
    <property type="entry name" value="Aldolase_TIM"/>
</dbReference>
<evidence type="ECO:0000256" key="2">
    <source>
        <dbReference type="ARBA" id="ARBA00004714"/>
    </source>
</evidence>
<dbReference type="PANTHER" id="PTHR11627">
    <property type="entry name" value="FRUCTOSE-BISPHOSPHATE ALDOLASE"/>
    <property type="match status" value="1"/>
</dbReference>
<reference evidence="7 8" key="1">
    <citation type="journal article" date="2023" name="Nat. Commun.">
        <title>Origin of minicircular mitochondrial genomes in red algae.</title>
        <authorList>
            <person name="Lee Y."/>
            <person name="Cho C.H."/>
            <person name="Lee Y.M."/>
            <person name="Park S.I."/>
            <person name="Yang J.H."/>
            <person name="West J.A."/>
            <person name="Bhattacharya D."/>
            <person name="Yoon H.S."/>
        </authorList>
    </citation>
    <scope>NUCLEOTIDE SEQUENCE [LARGE SCALE GENOMIC DNA]</scope>
    <source>
        <strain evidence="7 8">CCMP1338</strain>
        <tissue evidence="7">Whole cell</tissue>
    </source>
</reference>
<keyword evidence="8" id="KW-1185">Reference proteome</keyword>
<dbReference type="Gene3D" id="3.20.20.70">
    <property type="entry name" value="Aldolase class I"/>
    <property type="match status" value="1"/>
</dbReference>
<keyword evidence="6" id="KW-0456">Lyase</keyword>
<dbReference type="GO" id="GO:0004332">
    <property type="term" value="F:fructose-bisphosphate aldolase activity"/>
    <property type="evidence" value="ECO:0007669"/>
    <property type="project" value="UniProtKB-EC"/>
</dbReference>
<dbReference type="FunFam" id="3.20.20.70:FF:000140">
    <property type="entry name" value="Fructose-bisphosphate aldolase"/>
    <property type="match status" value="1"/>
</dbReference>
<dbReference type="EC" id="4.1.2.13" evidence="4"/>
<dbReference type="NCBIfam" id="NF033379">
    <property type="entry name" value="FrucBisAld_I"/>
    <property type="match status" value="1"/>
</dbReference>
<accession>A0AAV8V3D6</accession>
<comment type="catalytic activity">
    <reaction evidence="1">
        <text>beta-D-fructose 1,6-bisphosphate = D-glyceraldehyde 3-phosphate + dihydroxyacetone phosphate</text>
        <dbReference type="Rhea" id="RHEA:14729"/>
        <dbReference type="ChEBI" id="CHEBI:32966"/>
        <dbReference type="ChEBI" id="CHEBI:57642"/>
        <dbReference type="ChEBI" id="CHEBI:59776"/>
        <dbReference type="EC" id="4.1.2.13"/>
    </reaction>
</comment>
<dbReference type="EMBL" id="JAMWBK010000001">
    <property type="protein sequence ID" value="KAJ8908799.1"/>
    <property type="molecule type" value="Genomic_DNA"/>
</dbReference>
<dbReference type="AlphaFoldDB" id="A0AAV8V3D6"/>
<dbReference type="GO" id="GO:0006096">
    <property type="term" value="P:glycolytic process"/>
    <property type="evidence" value="ECO:0007669"/>
    <property type="project" value="UniProtKB-KW"/>
</dbReference>
<evidence type="ECO:0000256" key="3">
    <source>
        <dbReference type="ARBA" id="ARBA00010387"/>
    </source>
</evidence>
<proteinExistence type="inferred from homology"/>
<dbReference type="SUPFAM" id="SSF51569">
    <property type="entry name" value="Aldolase"/>
    <property type="match status" value="1"/>
</dbReference>
<sequence>MYFGRAIGPYESELVANAQLLSKSGGGILASDESTGTIGKRLVSAGLENTETTRRDFRELLYTGEELGKYLNGVILFHETLYQSTRRGERFVDVLTKQGILVGIKVDKGLKPLPKHPEETYTEGLDGLEDRCKEYYKQGARFAKWRTTLKIDVGKSLPSEACIAVNAAGLADYASIAQKSGLVPIVEPEILIDGTHGVDISAVVAEHVISAVYEQLRVRQVLLEGTLLKPMMILPGSSWPEKVSPELVAAVTIKAMRRCVPAAVPGIMFLSGGMSEEQATVNLNTINILAKSDEKELICPWSLSFSYGRALQSSVLGTWGGKEETREDARTVAVSLARANSLAQQGLYEGPHPTTLQVSNLIEGFRGWRDPADPDHKI</sequence>
<evidence type="ECO:0000313" key="8">
    <source>
        <dbReference type="Proteomes" id="UP001157974"/>
    </source>
</evidence>
<comment type="pathway">
    <text evidence="2">Carbohydrate degradation; glycolysis; D-glyceraldehyde 3-phosphate and glycerone phosphate from D-glucose: step 4/4.</text>
</comment>
<dbReference type="Proteomes" id="UP001157974">
    <property type="component" value="Unassembled WGS sequence"/>
</dbReference>
<evidence type="ECO:0000256" key="4">
    <source>
        <dbReference type="ARBA" id="ARBA00013068"/>
    </source>
</evidence>
<gene>
    <name evidence="7" type="ORF">NDN08_005503</name>
</gene>
<comment type="caution">
    <text evidence="7">The sequence shown here is derived from an EMBL/GenBank/DDBJ whole genome shotgun (WGS) entry which is preliminary data.</text>
</comment>
<keyword evidence="5" id="KW-0324">Glycolysis</keyword>
<dbReference type="InterPro" id="IPR000741">
    <property type="entry name" value="FBA_I"/>
</dbReference>
<protein>
    <recommendedName>
        <fullName evidence="4">fructose-bisphosphate aldolase</fullName>
        <ecNumber evidence="4">4.1.2.13</ecNumber>
    </recommendedName>
</protein>
<evidence type="ECO:0000256" key="1">
    <source>
        <dbReference type="ARBA" id="ARBA00000441"/>
    </source>
</evidence>
<dbReference type="Pfam" id="PF00274">
    <property type="entry name" value="Glycolytic"/>
    <property type="match status" value="1"/>
</dbReference>